<evidence type="ECO:0000256" key="6">
    <source>
        <dbReference type="ARBA" id="ARBA00022692"/>
    </source>
</evidence>
<dbReference type="Pfam" id="PF03748">
    <property type="entry name" value="FliL"/>
    <property type="match status" value="1"/>
</dbReference>
<comment type="caution">
    <text evidence="11">The sequence shown here is derived from an EMBL/GenBank/DDBJ whole genome shotgun (WGS) entry which is preliminary data.</text>
</comment>
<evidence type="ECO:0000256" key="9">
    <source>
        <dbReference type="ARBA" id="ARBA00023136"/>
    </source>
</evidence>
<keyword evidence="10" id="KW-0997">Cell inner membrane</keyword>
<accession>A0ABX2IP39</accession>
<gene>
    <name evidence="11" type="ORF">HRQ87_07575</name>
</gene>
<protein>
    <recommendedName>
        <fullName evidence="10">Flagellar protein FliL</fullName>
    </recommendedName>
</protein>
<dbReference type="Proteomes" id="UP000777935">
    <property type="component" value="Unassembled WGS sequence"/>
</dbReference>
<dbReference type="EMBL" id="JABUFE010000003">
    <property type="protein sequence ID" value="NSX54661.1"/>
    <property type="molecule type" value="Genomic_DNA"/>
</dbReference>
<evidence type="ECO:0000256" key="5">
    <source>
        <dbReference type="ARBA" id="ARBA00022500"/>
    </source>
</evidence>
<dbReference type="PANTHER" id="PTHR35091:SF2">
    <property type="entry name" value="FLAGELLAR PROTEIN FLIL"/>
    <property type="match status" value="1"/>
</dbReference>
<evidence type="ECO:0000256" key="2">
    <source>
        <dbReference type="ARBA" id="ARBA00004162"/>
    </source>
</evidence>
<evidence type="ECO:0000313" key="12">
    <source>
        <dbReference type="Proteomes" id="UP000777935"/>
    </source>
</evidence>
<keyword evidence="7 10" id="KW-0283">Flagellar rotation</keyword>
<sequence length="160" mass="17452">MAEIEENSEPKKKKSKLPFLLGVILAFLGAGGGFFAVQSGMILGSGSHSAHAEEKKSDALPKVAFVAMDPLHISLGRGAERSHLRFQAQLEVEAGAEEDVQVLLPRVADVLNSYLRAVELSEVEDPSALVRLRAQMLRRVQLVVGDEHVKDLLIIEFILT</sequence>
<keyword evidence="11" id="KW-0966">Cell projection</keyword>
<dbReference type="InterPro" id="IPR005503">
    <property type="entry name" value="FliL"/>
</dbReference>
<keyword evidence="8 10" id="KW-1133">Transmembrane helix</keyword>
<name>A0ABX2IP39_9RHOB</name>
<keyword evidence="12" id="KW-1185">Reference proteome</keyword>
<proteinExistence type="inferred from homology"/>
<comment type="subcellular location">
    <subcellularLocation>
        <location evidence="10">Cell inner membrane</location>
    </subcellularLocation>
    <subcellularLocation>
        <location evidence="2">Cell membrane</location>
        <topology evidence="2">Single-pass membrane protein</topology>
    </subcellularLocation>
</comment>
<organism evidence="11 12">
    <name type="scientific">Parasulfitobacter algicola</name>
    <dbReference type="NCBI Taxonomy" id="2614809"/>
    <lineage>
        <taxon>Bacteria</taxon>
        <taxon>Pseudomonadati</taxon>
        <taxon>Pseudomonadota</taxon>
        <taxon>Alphaproteobacteria</taxon>
        <taxon>Rhodobacterales</taxon>
        <taxon>Roseobacteraceae</taxon>
        <taxon>Parasulfitobacter</taxon>
    </lineage>
</organism>
<keyword evidence="11" id="KW-0282">Flagellum</keyword>
<keyword evidence="11" id="KW-0969">Cilium</keyword>
<keyword evidence="6 10" id="KW-0812">Transmembrane</keyword>
<evidence type="ECO:0000256" key="10">
    <source>
        <dbReference type="RuleBase" id="RU364125"/>
    </source>
</evidence>
<keyword evidence="4" id="KW-1003">Cell membrane</keyword>
<comment type="function">
    <text evidence="1 10">Controls the rotational direction of flagella during chemotaxis.</text>
</comment>
<dbReference type="PANTHER" id="PTHR35091">
    <property type="entry name" value="FLAGELLAR PROTEIN FLIL"/>
    <property type="match status" value="1"/>
</dbReference>
<keyword evidence="9 10" id="KW-0472">Membrane</keyword>
<comment type="similarity">
    <text evidence="3 10">Belongs to the FliL family.</text>
</comment>
<evidence type="ECO:0000256" key="4">
    <source>
        <dbReference type="ARBA" id="ARBA00022475"/>
    </source>
</evidence>
<keyword evidence="5 10" id="KW-0145">Chemotaxis</keyword>
<feature type="transmembrane region" description="Helical" evidence="10">
    <location>
        <begin position="17"/>
        <end position="37"/>
    </location>
</feature>
<evidence type="ECO:0000313" key="11">
    <source>
        <dbReference type="EMBL" id="NSX54661.1"/>
    </source>
</evidence>
<evidence type="ECO:0000256" key="7">
    <source>
        <dbReference type="ARBA" id="ARBA00022779"/>
    </source>
</evidence>
<dbReference type="RefSeq" id="WP_174136898.1">
    <property type="nucleotide sequence ID" value="NZ_JABUFE010000003.1"/>
</dbReference>
<reference evidence="11 12" key="1">
    <citation type="submission" date="2020-06" db="EMBL/GenBank/DDBJ databases">
        <title>Sulfitobacter algicola sp. nov., isolated from green algae.</title>
        <authorList>
            <person name="Wang C."/>
        </authorList>
    </citation>
    <scope>NUCLEOTIDE SEQUENCE [LARGE SCALE GENOMIC DNA]</scope>
    <source>
        <strain evidence="11 12">1151</strain>
    </source>
</reference>
<evidence type="ECO:0000256" key="3">
    <source>
        <dbReference type="ARBA" id="ARBA00008281"/>
    </source>
</evidence>
<evidence type="ECO:0000256" key="8">
    <source>
        <dbReference type="ARBA" id="ARBA00022989"/>
    </source>
</evidence>
<evidence type="ECO:0000256" key="1">
    <source>
        <dbReference type="ARBA" id="ARBA00002254"/>
    </source>
</evidence>